<keyword evidence="3" id="KW-1185">Reference proteome</keyword>
<proteinExistence type="predicted"/>
<feature type="region of interest" description="Disordered" evidence="1">
    <location>
        <begin position="1"/>
        <end position="22"/>
    </location>
</feature>
<dbReference type="Proteomes" id="UP000095192">
    <property type="component" value="Unassembled WGS sequence"/>
</dbReference>
<dbReference type="VEuPathDB" id="ToxoDB:LOC34622576"/>
<name>A0A1D3CT98_9EIME</name>
<evidence type="ECO:0000313" key="3">
    <source>
        <dbReference type="Proteomes" id="UP000095192"/>
    </source>
</evidence>
<gene>
    <name evidence="2" type="ORF">cyc_06410</name>
</gene>
<dbReference type="VEuPathDB" id="ToxoDB:cyc_06410"/>
<reference evidence="2 3" key="1">
    <citation type="journal article" date="2016" name="BMC Genomics">
        <title>Comparative genomics reveals Cyclospora cayetanensis possesses coccidia-like metabolism and invasion components but unique surface antigens.</title>
        <authorList>
            <person name="Liu S."/>
            <person name="Wang L."/>
            <person name="Zheng H."/>
            <person name="Xu Z."/>
            <person name="Roellig D.M."/>
            <person name="Li N."/>
            <person name="Frace M.A."/>
            <person name="Tang K."/>
            <person name="Arrowood M.J."/>
            <person name="Moss D.M."/>
            <person name="Zhang L."/>
            <person name="Feng Y."/>
            <person name="Xiao L."/>
        </authorList>
    </citation>
    <scope>NUCLEOTIDE SEQUENCE [LARGE SCALE GENOMIC DNA]</scope>
    <source>
        <strain evidence="2 3">CHN_HEN01</strain>
    </source>
</reference>
<accession>A0A1D3CT98</accession>
<dbReference type="AlphaFoldDB" id="A0A1D3CT98"/>
<sequence length="746" mass="79868">MAKASGDDTPEADGSLAGPFSRTEEEVHSWGPAILQSGCERCRFACTITPFTSGIFAKSPGRSRPLQQAPSAPQAYSAAAISLLQRRGASVHCCGSAFAMAAAAARRSAAMRQPCAIAFCEALAAVVGGRISRSVSTPPLCLAQGAASACYHGAAEARQSSGASCMQKAEDVPGEQVETEDAPAVPPPLAEAELASAKRVLEGTAFQKLEVIRLQGCQVFFWLRLLSHCSFPQCKELIVACACIRQHTVPPPHGAAASAADLLKLIDSMTALQRLHLELALPPTRCFWRSLLFSSPQQQEKNKPQYRRSLCVSEGAFLNLAEVLGEARLRGPPALVAAGVHPQLPWGVRDIMVVASQRRLHAAAMSRSLAAAGCTDTSAPLYSVHCQFVEIDAAQAPKEDEVPLLQLLRHAKHVKLLLGNSRTDATGLRDGFPAPPPLLRTRGQQQQYAQQQLHEQQQPLQEDDGFLAAVAAAAGAAADDVAALCRAVDAPRSIALDLGKDAAKSLPGQPHSPQEPGRLQWLQQCHGLLSELLEQQQQQAAVTCPAAASAAPLSEVAVPSLRVVGFPAGARRCMLSGDSYREDLQGTTRASGIRCPFCGCTGSSGANRQGRRLADALQTPQQRRSFSRFVGAALALPEEHRPPLRLLRLSLVAEPEGTCCLLGERRLNTRTLQVLQQLLAQHPFLHRVDVTSPLYLRDPAEEPAAAKEPLALIQLQQLLQQQGFERTSCCSTSVFRHSFTFSRPSA</sequence>
<evidence type="ECO:0000313" key="2">
    <source>
        <dbReference type="EMBL" id="OEH74429.1"/>
    </source>
</evidence>
<evidence type="ECO:0000256" key="1">
    <source>
        <dbReference type="SAM" id="MobiDB-lite"/>
    </source>
</evidence>
<organism evidence="2 3">
    <name type="scientific">Cyclospora cayetanensis</name>
    <dbReference type="NCBI Taxonomy" id="88456"/>
    <lineage>
        <taxon>Eukaryota</taxon>
        <taxon>Sar</taxon>
        <taxon>Alveolata</taxon>
        <taxon>Apicomplexa</taxon>
        <taxon>Conoidasida</taxon>
        <taxon>Coccidia</taxon>
        <taxon>Eucoccidiorida</taxon>
        <taxon>Eimeriorina</taxon>
        <taxon>Eimeriidae</taxon>
        <taxon>Cyclospora</taxon>
    </lineage>
</organism>
<dbReference type="InParanoid" id="A0A1D3CT98"/>
<comment type="caution">
    <text evidence="2">The sequence shown here is derived from an EMBL/GenBank/DDBJ whole genome shotgun (WGS) entry which is preliminary data.</text>
</comment>
<protein>
    <submittedName>
        <fullName evidence="2">Uncharacterized protein</fullName>
    </submittedName>
</protein>
<dbReference type="EMBL" id="JROU02002039">
    <property type="protein sequence ID" value="OEH74429.1"/>
    <property type="molecule type" value="Genomic_DNA"/>
</dbReference>